<organism evidence="1 2">
    <name type="scientific">Pseudobdellovibrio exovorus JSS</name>
    <dbReference type="NCBI Taxonomy" id="1184267"/>
    <lineage>
        <taxon>Bacteria</taxon>
        <taxon>Pseudomonadati</taxon>
        <taxon>Bdellovibrionota</taxon>
        <taxon>Bdellovibrionia</taxon>
        <taxon>Bdellovibrionales</taxon>
        <taxon>Pseudobdellovibrionaceae</taxon>
        <taxon>Pseudobdellovibrio</taxon>
    </lineage>
</organism>
<dbReference type="KEGG" id="bex:A11Q_506"/>
<name>M4V9M2_9BACT</name>
<gene>
    <name evidence="1" type="ORF">A11Q_506</name>
</gene>
<proteinExistence type="predicted"/>
<evidence type="ECO:0008006" key="3">
    <source>
        <dbReference type="Google" id="ProtNLM"/>
    </source>
</evidence>
<accession>M4V9M2</accession>
<protein>
    <recommendedName>
        <fullName evidence="3">Autotransporter domain-containing protein</fullName>
    </recommendedName>
</protein>
<dbReference type="eggNOG" id="ENOG50344YN">
    <property type="taxonomic scope" value="Bacteria"/>
</dbReference>
<dbReference type="HOGENOM" id="CLU_737054_0_0_7"/>
<dbReference type="Proteomes" id="UP000012040">
    <property type="component" value="Chromosome"/>
</dbReference>
<dbReference type="PATRIC" id="fig|1184267.3.peg.515"/>
<reference evidence="1 2" key="1">
    <citation type="journal article" date="2013" name="ISME J.">
        <title>By their genes ye shall know them: genomic signatures of predatory bacteria.</title>
        <authorList>
            <person name="Pasternak Z."/>
            <person name="Pietrokovski S."/>
            <person name="Rotem O."/>
            <person name="Gophna U."/>
            <person name="Lurie-Weinberger M.N."/>
            <person name="Jurkevitch E."/>
        </authorList>
    </citation>
    <scope>NUCLEOTIDE SEQUENCE [LARGE SCALE GENOMIC DNA]</scope>
    <source>
        <strain evidence="1 2">JSS</strain>
    </source>
</reference>
<evidence type="ECO:0000313" key="2">
    <source>
        <dbReference type="Proteomes" id="UP000012040"/>
    </source>
</evidence>
<evidence type="ECO:0000313" key="1">
    <source>
        <dbReference type="EMBL" id="AGH94726.1"/>
    </source>
</evidence>
<dbReference type="EMBL" id="CP003537">
    <property type="protein sequence ID" value="AGH94726.1"/>
    <property type="molecule type" value="Genomic_DNA"/>
</dbReference>
<keyword evidence="2" id="KW-1185">Reference proteome</keyword>
<sequence>MYNEGMKLVAVCIPLVFSIFFSATSEASRARLQSLSHSYHVNDPYRIYTDVLQIHSAGSLVLIESGATNAVSGTDQAEALLTYTLEENRRLAFGIGHQHSSVSESRRIANALRGVATFELSQNPVYLAYGWKTQDIWYALGMYYSHRSDKVSGDDESTAGLTWGAELGRFQLYFDSTFLNRAQVSGRTFNSEAYFKGTANYVADNTVFYFDFKIQDIGIQLGAVEEEKHQLQEFRLGLVDWRSRQRNESFWGMEVISTELKCRTRLSAECDQKASRVILPVWLGFELPAAEWLMFRGSINQTVFVNKTKDKVGYPVGVIGNSNGVVSEYDNGPNSTQVALGAGLRFNRLTVDGTLATATTQVLDSSQLLSQVGITYRF</sequence>
<dbReference type="AlphaFoldDB" id="M4V9M2"/>